<dbReference type="PANTHER" id="PTHR39598">
    <property type="entry name" value="AUSTINOL SYNTHESIS PROTEIN F-RELATED"/>
    <property type="match status" value="1"/>
</dbReference>
<gene>
    <name evidence="3" type="ORF">BO99DRAFT_345275</name>
</gene>
<dbReference type="EMBL" id="KZ825214">
    <property type="protein sequence ID" value="PYI14338.1"/>
    <property type="molecule type" value="Genomic_DNA"/>
</dbReference>
<dbReference type="InterPro" id="IPR032710">
    <property type="entry name" value="NTF2-like_dom_sf"/>
</dbReference>
<reference evidence="3 4" key="1">
    <citation type="submission" date="2018-02" db="EMBL/GenBank/DDBJ databases">
        <title>The genomes of Aspergillus section Nigri reveals drivers in fungal speciation.</title>
        <authorList>
            <consortium name="DOE Joint Genome Institute"/>
            <person name="Vesth T.C."/>
            <person name="Nybo J."/>
            <person name="Theobald S."/>
            <person name="Brandl J."/>
            <person name="Frisvad J.C."/>
            <person name="Nielsen K.F."/>
            <person name="Lyhne E.K."/>
            <person name="Kogle M.E."/>
            <person name="Kuo A."/>
            <person name="Riley R."/>
            <person name="Clum A."/>
            <person name="Nolan M."/>
            <person name="Lipzen A."/>
            <person name="Salamov A."/>
            <person name="Henrissat B."/>
            <person name="Wiebenga A."/>
            <person name="De vries R.P."/>
            <person name="Grigoriev I.V."/>
            <person name="Mortensen U.H."/>
            <person name="Andersen M.R."/>
            <person name="Baker S.E."/>
        </authorList>
    </citation>
    <scope>NUCLEOTIDE SEQUENCE [LARGE SCALE GENOMIC DNA]</scope>
    <source>
        <strain evidence="3 4">CBS 115571</strain>
    </source>
</reference>
<dbReference type="InterPro" id="IPR037401">
    <property type="entry name" value="SnoaL-like"/>
</dbReference>
<evidence type="ECO:0000259" key="2">
    <source>
        <dbReference type="Pfam" id="PF12680"/>
    </source>
</evidence>
<protein>
    <recommendedName>
        <fullName evidence="2">SnoaL-like domain-containing protein</fullName>
    </recommendedName>
</protein>
<organism evidence="3 4">
    <name type="scientific">Aspergillus violaceofuscus (strain CBS 115571)</name>
    <dbReference type="NCBI Taxonomy" id="1450538"/>
    <lineage>
        <taxon>Eukaryota</taxon>
        <taxon>Fungi</taxon>
        <taxon>Dikarya</taxon>
        <taxon>Ascomycota</taxon>
        <taxon>Pezizomycotina</taxon>
        <taxon>Eurotiomycetes</taxon>
        <taxon>Eurotiomycetidae</taxon>
        <taxon>Eurotiales</taxon>
        <taxon>Aspergillaceae</taxon>
        <taxon>Aspergillus</taxon>
    </lineage>
</organism>
<dbReference type="Gene3D" id="3.10.450.50">
    <property type="match status" value="1"/>
</dbReference>
<dbReference type="SUPFAM" id="SSF54427">
    <property type="entry name" value="NTF2-like"/>
    <property type="match status" value="1"/>
</dbReference>
<feature type="domain" description="SnoaL-like" evidence="2">
    <location>
        <begin position="12"/>
        <end position="118"/>
    </location>
</feature>
<dbReference type="Proteomes" id="UP000249829">
    <property type="component" value="Unassembled WGS sequence"/>
</dbReference>
<comment type="pathway">
    <text evidence="1">Secondary metabolite biosynthesis.</text>
</comment>
<dbReference type="PANTHER" id="PTHR39598:SF1">
    <property type="entry name" value="AUSTINOID BIOSYNTHESIS CLUSTERS PROTEIN F-RELATED"/>
    <property type="match status" value="1"/>
</dbReference>
<dbReference type="InterPro" id="IPR050977">
    <property type="entry name" value="Fungal_Meroterpenoid_Isomerase"/>
</dbReference>
<evidence type="ECO:0000256" key="1">
    <source>
        <dbReference type="ARBA" id="ARBA00005179"/>
    </source>
</evidence>
<evidence type="ECO:0000313" key="4">
    <source>
        <dbReference type="Proteomes" id="UP000249829"/>
    </source>
</evidence>
<dbReference type="OMA" id="WTNEYAI"/>
<proteinExistence type="predicted"/>
<dbReference type="STRING" id="1450538.A0A2V5GT84"/>
<name>A0A2V5GT84_ASPV1</name>
<accession>A0A2V5GT84</accession>
<evidence type="ECO:0000313" key="3">
    <source>
        <dbReference type="EMBL" id="PYI14338.1"/>
    </source>
</evidence>
<dbReference type="Pfam" id="PF12680">
    <property type="entry name" value="SnoaL_2"/>
    <property type="match status" value="1"/>
</dbReference>
<dbReference type="AlphaFoldDB" id="A0A2V5GT84"/>
<keyword evidence="4" id="KW-1185">Reference proteome</keyword>
<sequence length="153" mass="16968">MTAPASTQAATLRRFISAWEKWDAQEWISTFSDDFQQVTLPHSLNIPARSRKEVEVVLPALVASVKSYQLHIHHVIHDPEHNKAVVYAASTGKLPWGDWNLEYAAFLTFTEDGGKVARLEEMLDTAFLQDFGPKFGKYLQDNGGPVAVAAGGK</sequence>